<dbReference type="PANTHER" id="PTHR30246">
    <property type="entry name" value="2-KETO-3-DEOXY-6-PHOSPHOGLUCONATE ALDOLASE"/>
    <property type="match status" value="1"/>
</dbReference>
<comment type="pathway">
    <text evidence="1">Carbohydrate acid metabolism.</text>
</comment>
<evidence type="ECO:0000256" key="4">
    <source>
        <dbReference type="ARBA" id="ARBA00023239"/>
    </source>
</evidence>
<dbReference type="Gene3D" id="3.20.20.70">
    <property type="entry name" value="Aldolase class I"/>
    <property type="match status" value="1"/>
</dbReference>
<gene>
    <name evidence="6" type="ORF">SAMN05421734_105130</name>
</gene>
<evidence type="ECO:0000313" key="6">
    <source>
        <dbReference type="EMBL" id="SDC21667.1"/>
    </source>
</evidence>
<evidence type="ECO:0000256" key="5">
    <source>
        <dbReference type="ARBA" id="ARBA00023277"/>
    </source>
</evidence>
<name>A0A1G6JSK2_9BACI</name>
<comment type="subunit">
    <text evidence="3">Homotrimer.</text>
</comment>
<dbReference type="Pfam" id="PF01081">
    <property type="entry name" value="Aldolase"/>
    <property type="match status" value="1"/>
</dbReference>
<protein>
    <submittedName>
        <fullName evidence="6">2-keto-3-deoxy-phosphogluconate aldolase</fullName>
    </submittedName>
</protein>
<dbReference type="NCBIfam" id="TIGR01182">
    <property type="entry name" value="eda"/>
    <property type="match status" value="1"/>
</dbReference>
<dbReference type="Proteomes" id="UP000242949">
    <property type="component" value="Unassembled WGS sequence"/>
</dbReference>
<keyword evidence="5" id="KW-0119">Carbohydrate metabolism</keyword>
<proteinExistence type="inferred from homology"/>
<evidence type="ECO:0000256" key="2">
    <source>
        <dbReference type="ARBA" id="ARBA00006906"/>
    </source>
</evidence>
<organism evidence="6 7">
    <name type="scientific">Pelagirhabdus alkalitolerans</name>
    <dbReference type="NCBI Taxonomy" id="1612202"/>
    <lineage>
        <taxon>Bacteria</taxon>
        <taxon>Bacillati</taxon>
        <taxon>Bacillota</taxon>
        <taxon>Bacilli</taxon>
        <taxon>Bacillales</taxon>
        <taxon>Bacillaceae</taxon>
        <taxon>Pelagirhabdus</taxon>
    </lineage>
</organism>
<dbReference type="GO" id="GO:0016829">
    <property type="term" value="F:lyase activity"/>
    <property type="evidence" value="ECO:0007669"/>
    <property type="project" value="UniProtKB-KW"/>
</dbReference>
<dbReference type="SUPFAM" id="SSF51569">
    <property type="entry name" value="Aldolase"/>
    <property type="match status" value="1"/>
</dbReference>
<accession>A0A1G6JSK2</accession>
<dbReference type="STRING" id="1612202.SAMN05421734_105130"/>
<evidence type="ECO:0000256" key="3">
    <source>
        <dbReference type="ARBA" id="ARBA00011233"/>
    </source>
</evidence>
<dbReference type="InterPro" id="IPR000887">
    <property type="entry name" value="Aldlse_KDPG_KHG"/>
</dbReference>
<reference evidence="7" key="1">
    <citation type="submission" date="2016-09" db="EMBL/GenBank/DDBJ databases">
        <authorList>
            <person name="Varghese N."/>
            <person name="Submissions S."/>
        </authorList>
    </citation>
    <scope>NUCLEOTIDE SEQUENCE [LARGE SCALE GENOMIC DNA]</scope>
    <source>
        <strain evidence="7">S5</strain>
    </source>
</reference>
<comment type="similarity">
    <text evidence="2">Belongs to the KHG/KDPG aldolase family.</text>
</comment>
<dbReference type="PANTHER" id="PTHR30246:SF1">
    <property type="entry name" value="2-DEHYDRO-3-DEOXY-6-PHOSPHOGALACTONATE ALDOLASE-RELATED"/>
    <property type="match status" value="1"/>
</dbReference>
<keyword evidence="7" id="KW-1185">Reference proteome</keyword>
<evidence type="ECO:0000313" key="7">
    <source>
        <dbReference type="Proteomes" id="UP000242949"/>
    </source>
</evidence>
<dbReference type="CDD" id="cd00452">
    <property type="entry name" value="KDPG_aldolase"/>
    <property type="match status" value="1"/>
</dbReference>
<dbReference type="AlphaFoldDB" id="A0A1G6JSK2"/>
<keyword evidence="4" id="KW-0456">Lyase</keyword>
<dbReference type="EMBL" id="FMYI01000005">
    <property type="protein sequence ID" value="SDC21667.1"/>
    <property type="molecule type" value="Genomic_DNA"/>
</dbReference>
<evidence type="ECO:0000256" key="1">
    <source>
        <dbReference type="ARBA" id="ARBA00004761"/>
    </source>
</evidence>
<dbReference type="RefSeq" id="WP_090795555.1">
    <property type="nucleotide sequence ID" value="NZ_FMYI01000005.1"/>
</dbReference>
<dbReference type="InterPro" id="IPR013785">
    <property type="entry name" value="Aldolase_TIM"/>
</dbReference>
<dbReference type="OrthoDB" id="9802667at2"/>
<sequence length="210" mass="22656">MDMITALKQHKLVAICRQVPSEHIIKTVKAIVDGGIKFIEVTMDKEGAAEDIKQLTTHFNQDDVYIGAGTVLNEKDAKAAIDAGAEFIVSPHLSKDVINYANDHHVPVFPGTLTPTEVQTAYEWGCQFVKIFPAGAMGASYIKNIKGPLGHVDVMATGGVDLDNLAMFIKNGASAIGLGSQLVNLKAVKQGDYQSVEEVAKQYIDVLKEC</sequence>